<dbReference type="Proteomes" id="UP000789375">
    <property type="component" value="Unassembled WGS sequence"/>
</dbReference>
<evidence type="ECO:0000313" key="2">
    <source>
        <dbReference type="Proteomes" id="UP000789375"/>
    </source>
</evidence>
<keyword evidence="2" id="KW-1185">Reference proteome</keyword>
<accession>A0A9N9GYH1</accession>
<protein>
    <submittedName>
        <fullName evidence="1">8924_t:CDS:1</fullName>
    </submittedName>
</protein>
<reference evidence="1" key="1">
    <citation type="submission" date="2021-06" db="EMBL/GenBank/DDBJ databases">
        <authorList>
            <person name="Kallberg Y."/>
            <person name="Tangrot J."/>
            <person name="Rosling A."/>
        </authorList>
    </citation>
    <scope>NUCLEOTIDE SEQUENCE</scope>
    <source>
        <strain evidence="1">87-6 pot B 2015</strain>
    </source>
</reference>
<sequence length="50" mass="5850">MFRIESEVNPIAVEGIMEYRSPPSHIKENSSAAQKNKIITYTHQLHRQIR</sequence>
<gene>
    <name evidence="1" type="ORF">FMOSSE_LOCUS10888</name>
</gene>
<proteinExistence type="predicted"/>
<dbReference type="EMBL" id="CAJVPP010003867">
    <property type="protein sequence ID" value="CAG8639029.1"/>
    <property type="molecule type" value="Genomic_DNA"/>
</dbReference>
<dbReference type="AlphaFoldDB" id="A0A9N9GYH1"/>
<evidence type="ECO:0000313" key="1">
    <source>
        <dbReference type="EMBL" id="CAG8639029.1"/>
    </source>
</evidence>
<name>A0A9N9GYH1_FUNMO</name>
<comment type="caution">
    <text evidence="1">The sequence shown here is derived from an EMBL/GenBank/DDBJ whole genome shotgun (WGS) entry which is preliminary data.</text>
</comment>
<organism evidence="1 2">
    <name type="scientific">Funneliformis mosseae</name>
    <name type="common">Endomycorrhizal fungus</name>
    <name type="synonym">Glomus mosseae</name>
    <dbReference type="NCBI Taxonomy" id="27381"/>
    <lineage>
        <taxon>Eukaryota</taxon>
        <taxon>Fungi</taxon>
        <taxon>Fungi incertae sedis</taxon>
        <taxon>Mucoromycota</taxon>
        <taxon>Glomeromycotina</taxon>
        <taxon>Glomeromycetes</taxon>
        <taxon>Glomerales</taxon>
        <taxon>Glomeraceae</taxon>
        <taxon>Funneliformis</taxon>
    </lineage>
</organism>